<evidence type="ECO:0000259" key="6">
    <source>
        <dbReference type="Pfam" id="PF04893"/>
    </source>
</evidence>
<keyword evidence="2 5" id="KW-0812">Transmembrane</keyword>
<dbReference type="eggNOG" id="ENOG50316SD">
    <property type="taxonomic scope" value="Bacteria"/>
</dbReference>
<proteinExistence type="predicted"/>
<feature type="transmembrane region" description="Helical" evidence="5">
    <location>
        <begin position="128"/>
        <end position="150"/>
    </location>
</feature>
<gene>
    <name evidence="7" type="ORF">TcarDRAFT_0481</name>
</gene>
<keyword evidence="4 5" id="KW-0472">Membrane</keyword>
<evidence type="ECO:0000256" key="2">
    <source>
        <dbReference type="ARBA" id="ARBA00022692"/>
    </source>
</evidence>
<dbReference type="EMBL" id="AAWL01000024">
    <property type="protein sequence ID" value="EAX46714.1"/>
    <property type="molecule type" value="Genomic_DNA"/>
</dbReference>
<dbReference type="InterPro" id="IPR006977">
    <property type="entry name" value="Yip1_dom"/>
</dbReference>
<accession>A1HTG5</accession>
<reference evidence="7 8" key="2">
    <citation type="submission" date="2007-01" db="EMBL/GenBank/DDBJ databases">
        <title>Sequencing of the draft genome and assembly of Thermosinus carboxydivorans Nor1.</title>
        <authorList>
            <consortium name="US DOE Joint Genome Institute (JGI-PGF)"/>
            <person name="Copeland A."/>
            <person name="Lucas S."/>
            <person name="Lapidus A."/>
            <person name="Barry K."/>
            <person name="Glavina del Rio T."/>
            <person name="Dalin E."/>
            <person name="Tice H."/>
            <person name="Bruce D."/>
            <person name="Pitluck S."/>
            <person name="Richardson P."/>
        </authorList>
    </citation>
    <scope>NUCLEOTIDE SEQUENCE [LARGE SCALE GENOMIC DNA]</scope>
    <source>
        <strain evidence="7 8">Nor1</strain>
    </source>
</reference>
<evidence type="ECO:0000256" key="4">
    <source>
        <dbReference type="ARBA" id="ARBA00023136"/>
    </source>
</evidence>
<dbReference type="Pfam" id="PF04893">
    <property type="entry name" value="Yip1"/>
    <property type="match status" value="1"/>
</dbReference>
<comment type="caution">
    <text evidence="7">The sequence shown here is derived from an EMBL/GenBank/DDBJ whole genome shotgun (WGS) entry which is preliminary data.</text>
</comment>
<feature type="transmembrane region" description="Helical" evidence="5">
    <location>
        <begin position="162"/>
        <end position="188"/>
    </location>
</feature>
<dbReference type="AlphaFoldDB" id="A1HTG5"/>
<dbReference type="RefSeq" id="WP_007290319.1">
    <property type="nucleotide sequence ID" value="NZ_AAWL01000024.1"/>
</dbReference>
<evidence type="ECO:0000256" key="1">
    <source>
        <dbReference type="ARBA" id="ARBA00004141"/>
    </source>
</evidence>
<reference evidence="7 8" key="1">
    <citation type="submission" date="2007-01" db="EMBL/GenBank/DDBJ databases">
        <title>Annotation of the draft genome assembly of Thermosinus carboxydivorans Nor1.</title>
        <authorList>
            <consortium name="US DOE Joint Genome Institute (JGI-ORNL)"/>
            <person name="Larimer F."/>
            <person name="Land M."/>
            <person name="Hauser L."/>
        </authorList>
    </citation>
    <scope>NUCLEOTIDE SEQUENCE [LARGE SCALE GENOMIC DNA]</scope>
    <source>
        <strain evidence="7 8">Nor1</strain>
    </source>
</reference>
<dbReference type="GO" id="GO:0016020">
    <property type="term" value="C:membrane"/>
    <property type="evidence" value="ECO:0007669"/>
    <property type="project" value="UniProtKB-SubCell"/>
</dbReference>
<keyword evidence="8" id="KW-1185">Reference proteome</keyword>
<comment type="subcellular location">
    <subcellularLocation>
        <location evidence="1">Membrane</location>
        <topology evidence="1">Multi-pass membrane protein</topology>
    </subcellularLocation>
</comment>
<name>A1HTG5_9FIRM</name>
<dbReference type="OrthoDB" id="1684770at2"/>
<sequence length="194" mass="20822">MMGQLLELLYDVLFHPTAAMRRVAGEKRVGQAVLVFLVSVLLPVWGLYFGLKAAGMPQTISVVVLFQLLGSLLLWVMGAGLLHLIAEFLGGRGSARGLFAALGFAQFPRIFIVPLWVLAALLPEGARPLAMAASALFVLFWVLALHVAAIKGAHDLGVAKATLVLAIPFLVAMAVMAVIVIFVSAAVMRWPLFY</sequence>
<evidence type="ECO:0000256" key="5">
    <source>
        <dbReference type="SAM" id="Phobius"/>
    </source>
</evidence>
<feature type="transmembrane region" description="Helical" evidence="5">
    <location>
        <begin position="60"/>
        <end position="86"/>
    </location>
</feature>
<protein>
    <recommendedName>
        <fullName evidence="6">Yip1 domain-containing protein</fullName>
    </recommendedName>
</protein>
<evidence type="ECO:0000256" key="3">
    <source>
        <dbReference type="ARBA" id="ARBA00022989"/>
    </source>
</evidence>
<evidence type="ECO:0000313" key="7">
    <source>
        <dbReference type="EMBL" id="EAX46714.1"/>
    </source>
</evidence>
<keyword evidence="3 5" id="KW-1133">Transmembrane helix</keyword>
<organism evidence="7 8">
    <name type="scientific">Thermosinus carboxydivorans Nor1</name>
    <dbReference type="NCBI Taxonomy" id="401526"/>
    <lineage>
        <taxon>Bacteria</taxon>
        <taxon>Bacillati</taxon>
        <taxon>Bacillota</taxon>
        <taxon>Negativicutes</taxon>
        <taxon>Selenomonadales</taxon>
        <taxon>Sporomusaceae</taxon>
        <taxon>Thermosinus</taxon>
    </lineage>
</organism>
<evidence type="ECO:0000313" key="8">
    <source>
        <dbReference type="Proteomes" id="UP000005139"/>
    </source>
</evidence>
<feature type="transmembrane region" description="Helical" evidence="5">
    <location>
        <begin position="98"/>
        <end position="122"/>
    </location>
</feature>
<feature type="domain" description="Yip1" evidence="6">
    <location>
        <begin position="11"/>
        <end position="179"/>
    </location>
</feature>
<dbReference type="Proteomes" id="UP000005139">
    <property type="component" value="Unassembled WGS sequence"/>
</dbReference>
<feature type="transmembrane region" description="Helical" evidence="5">
    <location>
        <begin position="29"/>
        <end position="48"/>
    </location>
</feature>